<dbReference type="Pfam" id="PF00172">
    <property type="entry name" value="Zn_clus"/>
    <property type="match status" value="1"/>
</dbReference>
<dbReference type="InterPro" id="IPR001138">
    <property type="entry name" value="Zn2Cys6_DnaBD"/>
</dbReference>
<dbReference type="Pfam" id="PF04082">
    <property type="entry name" value="Fungal_trans"/>
    <property type="match status" value="1"/>
</dbReference>
<dbReference type="PROSITE" id="PS00463">
    <property type="entry name" value="ZN2_CY6_FUNGAL_1"/>
    <property type="match status" value="1"/>
</dbReference>
<dbReference type="PROSITE" id="PS50048">
    <property type="entry name" value="ZN2_CY6_FUNGAL_2"/>
    <property type="match status" value="1"/>
</dbReference>
<evidence type="ECO:0000313" key="9">
    <source>
        <dbReference type="Proteomes" id="UP000800092"/>
    </source>
</evidence>
<feature type="compositionally biased region" description="Low complexity" evidence="6">
    <location>
        <begin position="126"/>
        <end position="137"/>
    </location>
</feature>
<dbReference type="OrthoDB" id="5426798at2759"/>
<feature type="region of interest" description="Disordered" evidence="6">
    <location>
        <begin position="1"/>
        <end position="39"/>
    </location>
</feature>
<organism evidence="8 9">
    <name type="scientific">Viridothelium virens</name>
    <name type="common">Speckled blister lichen</name>
    <name type="synonym">Trypethelium virens</name>
    <dbReference type="NCBI Taxonomy" id="1048519"/>
    <lineage>
        <taxon>Eukaryota</taxon>
        <taxon>Fungi</taxon>
        <taxon>Dikarya</taxon>
        <taxon>Ascomycota</taxon>
        <taxon>Pezizomycotina</taxon>
        <taxon>Dothideomycetes</taxon>
        <taxon>Dothideomycetes incertae sedis</taxon>
        <taxon>Trypetheliales</taxon>
        <taxon>Trypetheliaceae</taxon>
        <taxon>Viridothelium</taxon>
    </lineage>
</organism>
<gene>
    <name evidence="8" type="ORF">EV356DRAFT_454307</name>
</gene>
<feature type="compositionally biased region" description="Basic and acidic residues" evidence="6">
    <location>
        <begin position="190"/>
        <end position="210"/>
    </location>
</feature>
<comment type="subcellular location">
    <subcellularLocation>
        <location evidence="1">Nucleus</location>
    </subcellularLocation>
</comment>
<dbReference type="SMART" id="SM00066">
    <property type="entry name" value="GAL4"/>
    <property type="match status" value="1"/>
</dbReference>
<accession>A0A6A6GWR4</accession>
<feature type="compositionally biased region" description="Polar residues" evidence="6">
    <location>
        <begin position="18"/>
        <end position="32"/>
    </location>
</feature>
<sequence>MEVRRPELHPSYSDRSQESVPATTNFEQSGYTSLDPDYKPPSNCIGKREIEGEGSCWIFADGTYCRTVVDGEPVNPSWGVTKAGKARKRLAQACLTCREKKIKCEPGFPKCTQCEKTRKVCRRASSHNSSFASSTESLPPSYYILQPPTSTASSPTSSADVPLSTRKRIRIANHDAQEQNTGDDTTDDTTSSRRSIDPHEQDLGNNEKPDSITSGPTLGHLRVSNPALTPSMMNQVHLGLESDPFEIGPELTLHLLDLFFKHVNSAAFSLFGCKSFTRWVTSGKHKCQDELMLLYSVLAAGSVFAPELSIGTRLVDIASHGIRRRLGNFSLQCIQTRQMLGICAFARGRKTEAWDYSGSALRGIASKNYTSEEGIQERDETEWEIPPYGMTVAQMMESRRRTLWSAYTAEQFRSFRGDFPSFLQGEDISTKLPCPDDLFDNGTIPDMPLLDLGTIDENLTKSSGSLGGLGYLVQIGALSAEVWTLVHRSRRRATQDYRHAYEDLSSNLPRRLHDWSASLPSTLRYSTSNLANSNEAGFASLFVSLHTVCHVTTLNLYRYARIDCLEPAIIARNIRRTRETARTVLELFLNVIKIENHNFNAASPGYGLIVAVDVLSAGGRVVDLPALISAFLKTARLLDDLSSFWASAKHQRRLLQRRIEDLARITDGSGPGSLIDNGRYWTVDEPLQAYTSKDCDVIYGVEKEVFIEALLGEQK</sequence>
<dbReference type="GO" id="GO:0000981">
    <property type="term" value="F:DNA-binding transcription factor activity, RNA polymerase II-specific"/>
    <property type="evidence" value="ECO:0007669"/>
    <property type="project" value="InterPro"/>
</dbReference>
<evidence type="ECO:0000256" key="3">
    <source>
        <dbReference type="ARBA" id="ARBA00023015"/>
    </source>
</evidence>
<keyword evidence="2" id="KW-0479">Metal-binding</keyword>
<name>A0A6A6GWR4_VIRVR</name>
<dbReference type="GO" id="GO:0005634">
    <property type="term" value="C:nucleus"/>
    <property type="evidence" value="ECO:0007669"/>
    <property type="project" value="UniProtKB-SubCell"/>
</dbReference>
<keyword evidence="3" id="KW-0805">Transcription regulation</keyword>
<protein>
    <recommendedName>
        <fullName evidence="7">Zn(2)-C6 fungal-type domain-containing protein</fullName>
    </recommendedName>
</protein>
<dbReference type="PANTHER" id="PTHR47338:SF11">
    <property type="entry name" value="ZN(II)2CYS6 TRANSCRIPTION FACTOR (EUROFUNG)"/>
    <property type="match status" value="1"/>
</dbReference>
<reference evidence="8" key="1">
    <citation type="journal article" date="2020" name="Stud. Mycol.">
        <title>101 Dothideomycetes genomes: a test case for predicting lifestyles and emergence of pathogens.</title>
        <authorList>
            <person name="Haridas S."/>
            <person name="Albert R."/>
            <person name="Binder M."/>
            <person name="Bloem J."/>
            <person name="Labutti K."/>
            <person name="Salamov A."/>
            <person name="Andreopoulos B."/>
            <person name="Baker S."/>
            <person name="Barry K."/>
            <person name="Bills G."/>
            <person name="Bluhm B."/>
            <person name="Cannon C."/>
            <person name="Castanera R."/>
            <person name="Culley D."/>
            <person name="Daum C."/>
            <person name="Ezra D."/>
            <person name="Gonzalez J."/>
            <person name="Henrissat B."/>
            <person name="Kuo A."/>
            <person name="Liang C."/>
            <person name="Lipzen A."/>
            <person name="Lutzoni F."/>
            <person name="Magnuson J."/>
            <person name="Mondo S."/>
            <person name="Nolan M."/>
            <person name="Ohm R."/>
            <person name="Pangilinan J."/>
            <person name="Park H.-J."/>
            <person name="Ramirez L."/>
            <person name="Alfaro M."/>
            <person name="Sun H."/>
            <person name="Tritt A."/>
            <person name="Yoshinaga Y."/>
            <person name="Zwiers L.-H."/>
            <person name="Turgeon B."/>
            <person name="Goodwin S."/>
            <person name="Spatafora J."/>
            <person name="Crous P."/>
            <person name="Grigoriev I."/>
        </authorList>
    </citation>
    <scope>NUCLEOTIDE SEQUENCE</scope>
    <source>
        <strain evidence="8">Tuck. ex Michener</strain>
    </source>
</reference>
<keyword evidence="9" id="KW-1185">Reference proteome</keyword>
<evidence type="ECO:0000259" key="7">
    <source>
        <dbReference type="PROSITE" id="PS50048"/>
    </source>
</evidence>
<dbReference type="Proteomes" id="UP000800092">
    <property type="component" value="Unassembled WGS sequence"/>
</dbReference>
<dbReference type="EMBL" id="ML991845">
    <property type="protein sequence ID" value="KAF2230222.1"/>
    <property type="molecule type" value="Genomic_DNA"/>
</dbReference>
<feature type="compositionally biased region" description="Low complexity" evidence="6">
    <location>
        <begin position="147"/>
        <end position="159"/>
    </location>
</feature>
<dbReference type="AlphaFoldDB" id="A0A6A6GWR4"/>
<dbReference type="CDD" id="cd12148">
    <property type="entry name" value="fungal_TF_MHR"/>
    <property type="match status" value="1"/>
</dbReference>
<dbReference type="GO" id="GO:0006351">
    <property type="term" value="P:DNA-templated transcription"/>
    <property type="evidence" value="ECO:0007669"/>
    <property type="project" value="InterPro"/>
</dbReference>
<evidence type="ECO:0000256" key="1">
    <source>
        <dbReference type="ARBA" id="ARBA00004123"/>
    </source>
</evidence>
<evidence type="ECO:0000256" key="6">
    <source>
        <dbReference type="SAM" id="MobiDB-lite"/>
    </source>
</evidence>
<dbReference type="InterPro" id="IPR007219">
    <property type="entry name" value="XnlR_reg_dom"/>
</dbReference>
<dbReference type="CDD" id="cd00067">
    <property type="entry name" value="GAL4"/>
    <property type="match status" value="1"/>
</dbReference>
<proteinExistence type="predicted"/>
<dbReference type="InterPro" id="IPR050815">
    <property type="entry name" value="TF_fung"/>
</dbReference>
<dbReference type="GO" id="GO:0008270">
    <property type="term" value="F:zinc ion binding"/>
    <property type="evidence" value="ECO:0007669"/>
    <property type="project" value="InterPro"/>
</dbReference>
<dbReference type="SMART" id="SM00906">
    <property type="entry name" value="Fungal_trans"/>
    <property type="match status" value="1"/>
</dbReference>
<evidence type="ECO:0000256" key="2">
    <source>
        <dbReference type="ARBA" id="ARBA00022723"/>
    </source>
</evidence>
<dbReference type="GO" id="GO:0003677">
    <property type="term" value="F:DNA binding"/>
    <property type="evidence" value="ECO:0007669"/>
    <property type="project" value="InterPro"/>
</dbReference>
<keyword evidence="4" id="KW-0804">Transcription</keyword>
<evidence type="ECO:0000313" key="8">
    <source>
        <dbReference type="EMBL" id="KAF2230222.1"/>
    </source>
</evidence>
<evidence type="ECO:0000256" key="4">
    <source>
        <dbReference type="ARBA" id="ARBA00023163"/>
    </source>
</evidence>
<evidence type="ECO:0000256" key="5">
    <source>
        <dbReference type="ARBA" id="ARBA00023242"/>
    </source>
</evidence>
<dbReference type="PANTHER" id="PTHR47338">
    <property type="entry name" value="ZN(II)2CYS6 TRANSCRIPTION FACTOR (EUROFUNG)-RELATED"/>
    <property type="match status" value="1"/>
</dbReference>
<dbReference type="SUPFAM" id="SSF57701">
    <property type="entry name" value="Zn2/Cys6 DNA-binding domain"/>
    <property type="match status" value="1"/>
</dbReference>
<feature type="region of interest" description="Disordered" evidence="6">
    <location>
        <begin position="125"/>
        <end position="220"/>
    </location>
</feature>
<keyword evidence="5" id="KW-0539">Nucleus</keyword>
<feature type="domain" description="Zn(2)-C6 fungal-type" evidence="7">
    <location>
        <begin position="93"/>
        <end position="123"/>
    </location>
</feature>
<dbReference type="Gene3D" id="4.10.240.10">
    <property type="entry name" value="Zn(2)-C6 fungal-type DNA-binding domain"/>
    <property type="match status" value="1"/>
</dbReference>
<dbReference type="InterPro" id="IPR036864">
    <property type="entry name" value="Zn2-C6_fun-type_DNA-bd_sf"/>
</dbReference>